<dbReference type="GO" id="GO:0006754">
    <property type="term" value="P:ATP biosynthetic process"/>
    <property type="evidence" value="ECO:0007669"/>
    <property type="project" value="TreeGrafter"/>
</dbReference>
<organism evidence="3 4">
    <name type="scientific">Schumannella soli</name>
    <dbReference type="NCBI Taxonomy" id="2590779"/>
    <lineage>
        <taxon>Bacteria</taxon>
        <taxon>Bacillati</taxon>
        <taxon>Actinomycetota</taxon>
        <taxon>Actinomycetes</taxon>
        <taxon>Micrococcales</taxon>
        <taxon>Microbacteriaceae</taxon>
        <taxon>Schumannella</taxon>
    </lineage>
</organism>
<evidence type="ECO:0000313" key="4">
    <source>
        <dbReference type="Proteomes" id="UP000316252"/>
    </source>
</evidence>
<dbReference type="CDD" id="cd04662">
    <property type="entry name" value="NUDIX_Hydrolase"/>
    <property type="match status" value="1"/>
</dbReference>
<protein>
    <submittedName>
        <fullName evidence="3">NUDIX domain-containing protein</fullName>
    </submittedName>
</protein>
<sequence length="157" mass="17053">MKSAGLLLHRDRGAASGAGLEVWIAHMGGPFWARKQQGAWSIPKGEFGDDEEPLVAALREFAEEVGVPAPTADYVLLGEFRQRSGKVVTVFAGAAPEFEVDAVRSNAFELEWPPRSGRVQSFPEIDDGRWMPVDDTRPLLVAGQVPALDALLERLSA</sequence>
<dbReference type="InterPro" id="IPR000086">
    <property type="entry name" value="NUDIX_hydrolase_dom"/>
</dbReference>
<gene>
    <name evidence="3" type="ORF">FJ657_12965</name>
</gene>
<dbReference type="PROSITE" id="PS00893">
    <property type="entry name" value="NUDIX_BOX"/>
    <property type="match status" value="1"/>
</dbReference>
<reference evidence="3 4" key="1">
    <citation type="submission" date="2019-06" db="EMBL/GenBank/DDBJ databases">
        <authorList>
            <person name="Li F."/>
        </authorList>
    </citation>
    <scope>NUCLEOTIDE SEQUENCE [LARGE SCALE GENOMIC DNA]</scope>
    <source>
        <strain evidence="3 4">10F1D-1</strain>
    </source>
</reference>
<evidence type="ECO:0000313" key="3">
    <source>
        <dbReference type="EMBL" id="TPW74509.1"/>
    </source>
</evidence>
<keyword evidence="1" id="KW-0378">Hydrolase</keyword>
<evidence type="ECO:0000259" key="2">
    <source>
        <dbReference type="PROSITE" id="PS51462"/>
    </source>
</evidence>
<dbReference type="Pfam" id="PF00293">
    <property type="entry name" value="NUDIX"/>
    <property type="match status" value="1"/>
</dbReference>
<dbReference type="Gene3D" id="3.90.79.10">
    <property type="entry name" value="Nucleoside Triphosphate Pyrophosphohydrolase"/>
    <property type="match status" value="1"/>
</dbReference>
<dbReference type="SUPFAM" id="SSF55811">
    <property type="entry name" value="Nudix"/>
    <property type="match status" value="1"/>
</dbReference>
<comment type="caution">
    <text evidence="3">The sequence shown here is derived from an EMBL/GenBank/DDBJ whole genome shotgun (WGS) entry which is preliminary data.</text>
</comment>
<dbReference type="PANTHER" id="PTHR21340:SF7">
    <property type="entry name" value="NUDIX HYDROLASE DOMAIN-CONTAINING PROTEIN"/>
    <property type="match status" value="1"/>
</dbReference>
<feature type="domain" description="Nudix hydrolase" evidence="2">
    <location>
        <begin position="1"/>
        <end position="153"/>
    </location>
</feature>
<dbReference type="RefSeq" id="WP_141164147.1">
    <property type="nucleotide sequence ID" value="NZ_VHQG01000004.1"/>
</dbReference>
<dbReference type="InterPro" id="IPR051325">
    <property type="entry name" value="Nudix_hydrolase_domain"/>
</dbReference>
<dbReference type="Proteomes" id="UP000316252">
    <property type="component" value="Unassembled WGS sequence"/>
</dbReference>
<dbReference type="PROSITE" id="PS51462">
    <property type="entry name" value="NUDIX"/>
    <property type="match status" value="1"/>
</dbReference>
<dbReference type="InterPro" id="IPR015797">
    <property type="entry name" value="NUDIX_hydrolase-like_dom_sf"/>
</dbReference>
<dbReference type="EMBL" id="VHQG01000004">
    <property type="protein sequence ID" value="TPW74509.1"/>
    <property type="molecule type" value="Genomic_DNA"/>
</dbReference>
<dbReference type="AlphaFoldDB" id="A0A506Y285"/>
<dbReference type="PANTHER" id="PTHR21340">
    <property type="entry name" value="DIADENOSINE 5,5-P1,P4-TETRAPHOSPHATE PYROPHOSPHOHYDROLASE MUTT"/>
    <property type="match status" value="1"/>
</dbReference>
<evidence type="ECO:0000256" key="1">
    <source>
        <dbReference type="ARBA" id="ARBA00022801"/>
    </source>
</evidence>
<accession>A0A506Y285</accession>
<name>A0A506Y285_9MICO</name>
<dbReference type="GO" id="GO:0004081">
    <property type="term" value="F:bis(5'-nucleosyl)-tetraphosphatase (asymmetrical) activity"/>
    <property type="evidence" value="ECO:0007669"/>
    <property type="project" value="TreeGrafter"/>
</dbReference>
<dbReference type="OrthoDB" id="954553at2"/>
<dbReference type="InterPro" id="IPR020084">
    <property type="entry name" value="NUDIX_hydrolase_CS"/>
</dbReference>
<keyword evidence="4" id="KW-1185">Reference proteome</keyword>
<dbReference type="GO" id="GO:0006167">
    <property type="term" value="P:AMP biosynthetic process"/>
    <property type="evidence" value="ECO:0007669"/>
    <property type="project" value="TreeGrafter"/>
</dbReference>
<proteinExistence type="predicted"/>